<dbReference type="GO" id="GO:0043022">
    <property type="term" value="F:ribosome binding"/>
    <property type="evidence" value="ECO:0007669"/>
    <property type="project" value="UniProtKB-UniRule"/>
</dbReference>
<comment type="subcellular location">
    <subcellularLocation>
        <location evidence="5">Cytoplasm</location>
    </subcellularLocation>
    <text evidence="5">Associates with late stage pre-50S ribosomal subunits.</text>
</comment>
<dbReference type="SUPFAM" id="SSF158710">
    <property type="entry name" value="PSPTO4464-like"/>
    <property type="match status" value="1"/>
</dbReference>
<organism evidence="6 7">
    <name type="scientific">Parashewanella spongiae</name>
    <dbReference type="NCBI Taxonomy" id="342950"/>
    <lineage>
        <taxon>Bacteria</taxon>
        <taxon>Pseudomonadati</taxon>
        <taxon>Pseudomonadota</taxon>
        <taxon>Gammaproteobacteria</taxon>
        <taxon>Alteromonadales</taxon>
        <taxon>Shewanellaceae</taxon>
        <taxon>Parashewanella</taxon>
    </lineage>
</organism>
<evidence type="ECO:0000256" key="1">
    <source>
        <dbReference type="ARBA" id="ARBA00022490"/>
    </source>
</evidence>
<dbReference type="PANTHER" id="PTHR38101">
    <property type="entry name" value="UPF0307 PROTEIN YJGA"/>
    <property type="match status" value="1"/>
</dbReference>
<dbReference type="PIRSF" id="PIRSF016183">
    <property type="entry name" value="UCP016183"/>
    <property type="match status" value="1"/>
</dbReference>
<dbReference type="RefSeq" id="WP_121854497.1">
    <property type="nucleotide sequence ID" value="NZ_CP037952.1"/>
</dbReference>
<dbReference type="PANTHER" id="PTHR38101:SF1">
    <property type="entry name" value="UPF0307 PROTEIN YJGA"/>
    <property type="match status" value="1"/>
</dbReference>
<comment type="caution">
    <text evidence="6">The sequence shown here is derived from an EMBL/GenBank/DDBJ whole genome shotgun (WGS) entry which is preliminary data.</text>
</comment>
<name>A0A3A6TFH1_9GAMM</name>
<dbReference type="GO" id="GO:0019843">
    <property type="term" value="F:rRNA binding"/>
    <property type="evidence" value="ECO:0007669"/>
    <property type="project" value="UniProtKB-UniRule"/>
</dbReference>
<dbReference type="GO" id="GO:1902626">
    <property type="term" value="P:assembly of large subunit precursor of preribosome"/>
    <property type="evidence" value="ECO:0007669"/>
    <property type="project" value="UniProtKB-UniRule"/>
</dbReference>
<sequence>MKIIDEAELNKQPYDNHNDYISRTEDKRESDELQEFGLTLLKYSKKELLQLDLEERLYDCLIALMSIKQKTEAYRRQLQLLGKIMRQIDIDELKRSLTRLRTRTNNQSVQEQRVEKMQQQLLSEGDQAIQHLVEQHSNLDRQKLRQLVRKSNKEIASGKESKAAKELFKYLQCEAL</sequence>
<proteinExistence type="inferred from homology"/>
<comment type="function">
    <text evidence="5">Member of a network of 50S ribosomal subunit biogenesis factors which assembles along the 30S-50S interface, preventing incorrect 23S rRNA structures from forming. Promotes peptidyl transferase center (PTC) maturation.</text>
</comment>
<accession>A0A3A6TFH1</accession>
<evidence type="ECO:0000256" key="4">
    <source>
        <dbReference type="ARBA" id="ARBA00022884"/>
    </source>
</evidence>
<keyword evidence="4 5" id="KW-0694">RNA-binding</keyword>
<dbReference type="Gene3D" id="1.10.60.30">
    <property type="entry name" value="PSPTO4464-like domains"/>
    <property type="match status" value="2"/>
</dbReference>
<keyword evidence="1 5" id="KW-0963">Cytoplasm</keyword>
<evidence type="ECO:0000313" key="6">
    <source>
        <dbReference type="EMBL" id="RJY07695.1"/>
    </source>
</evidence>
<dbReference type="CDD" id="cd16331">
    <property type="entry name" value="YjgA-like"/>
    <property type="match status" value="1"/>
</dbReference>
<dbReference type="EMBL" id="QYYH01000112">
    <property type="protein sequence ID" value="RJY07695.1"/>
    <property type="molecule type" value="Genomic_DNA"/>
</dbReference>
<evidence type="ECO:0000256" key="5">
    <source>
        <dbReference type="HAMAP-Rule" id="MF_00765"/>
    </source>
</evidence>
<dbReference type="AlphaFoldDB" id="A0A3A6TFH1"/>
<comment type="similarity">
    <text evidence="5">Belongs to the DarP family.</text>
</comment>
<keyword evidence="2 5" id="KW-0690">Ribosome biogenesis</keyword>
<gene>
    <name evidence="5" type="primary">darP</name>
    <name evidence="6" type="ORF">D5R81_15290</name>
</gene>
<reference evidence="6 7" key="1">
    <citation type="submission" date="2018-09" db="EMBL/GenBank/DDBJ databases">
        <title>Phylogeny of the Shewanellaceae, and recommendation for two new genera, Pseudoshewanella and Parashewanella.</title>
        <authorList>
            <person name="Wang G."/>
        </authorList>
    </citation>
    <scope>NUCLEOTIDE SEQUENCE [LARGE SCALE GENOMIC DNA]</scope>
    <source>
        <strain evidence="6 7">KCTC 22492</strain>
    </source>
</reference>
<dbReference type="Pfam" id="PF04751">
    <property type="entry name" value="DarP"/>
    <property type="match status" value="1"/>
</dbReference>
<keyword evidence="3 5" id="KW-0699">rRNA-binding</keyword>
<dbReference type="InterPro" id="IPR023153">
    <property type="entry name" value="DarP_sf"/>
</dbReference>
<evidence type="ECO:0000256" key="2">
    <source>
        <dbReference type="ARBA" id="ARBA00022517"/>
    </source>
</evidence>
<keyword evidence="7" id="KW-1185">Reference proteome</keyword>
<dbReference type="OrthoDB" id="5293604at2"/>
<dbReference type="Proteomes" id="UP000273022">
    <property type="component" value="Unassembled WGS sequence"/>
</dbReference>
<dbReference type="NCBIfam" id="NF003593">
    <property type="entry name" value="PRK05255.1-1"/>
    <property type="match status" value="1"/>
</dbReference>
<dbReference type="InterPro" id="IPR006839">
    <property type="entry name" value="DarP"/>
</dbReference>
<dbReference type="HAMAP" id="MF_00765">
    <property type="entry name" value="DarP"/>
    <property type="match status" value="1"/>
</dbReference>
<dbReference type="GO" id="GO:0005829">
    <property type="term" value="C:cytosol"/>
    <property type="evidence" value="ECO:0007669"/>
    <property type="project" value="TreeGrafter"/>
</dbReference>
<protein>
    <recommendedName>
        <fullName evidence="5">Dual-action ribosomal maturation protein DarP</fullName>
    </recommendedName>
    <alternativeName>
        <fullName evidence="5">Large ribosomal subunit assembly factor DarP</fullName>
    </alternativeName>
</protein>
<evidence type="ECO:0000313" key="7">
    <source>
        <dbReference type="Proteomes" id="UP000273022"/>
    </source>
</evidence>
<evidence type="ECO:0000256" key="3">
    <source>
        <dbReference type="ARBA" id="ARBA00022730"/>
    </source>
</evidence>